<keyword evidence="13" id="KW-1185">Reference proteome</keyword>
<organism evidence="12 13">
    <name type="scientific">Brachionus plicatilis</name>
    <name type="common">Marine rotifer</name>
    <name type="synonym">Brachionus muelleri</name>
    <dbReference type="NCBI Taxonomy" id="10195"/>
    <lineage>
        <taxon>Eukaryota</taxon>
        <taxon>Metazoa</taxon>
        <taxon>Spiralia</taxon>
        <taxon>Gnathifera</taxon>
        <taxon>Rotifera</taxon>
        <taxon>Eurotatoria</taxon>
        <taxon>Monogononta</taxon>
        <taxon>Pseudotrocha</taxon>
        <taxon>Ploima</taxon>
        <taxon>Brachionidae</taxon>
        <taxon>Brachionus</taxon>
    </lineage>
</organism>
<evidence type="ECO:0000256" key="5">
    <source>
        <dbReference type="ARBA" id="ARBA00022833"/>
    </source>
</evidence>
<keyword evidence="12" id="KW-0031">Aminopeptidase</keyword>
<dbReference type="PANTHER" id="PTHR11533:SF299">
    <property type="entry name" value="AMINOPEPTIDASE"/>
    <property type="match status" value="1"/>
</dbReference>
<dbReference type="SUPFAM" id="SSF63737">
    <property type="entry name" value="Leukotriene A4 hydrolase N-terminal domain"/>
    <property type="match status" value="1"/>
</dbReference>
<comment type="cofactor">
    <cofactor evidence="7">
        <name>Zn(2+)</name>
        <dbReference type="ChEBI" id="CHEBI:29105"/>
    </cofactor>
    <text evidence="7">Binds 1 zinc ion per subunit.</text>
</comment>
<dbReference type="Pfam" id="PF01433">
    <property type="entry name" value="Peptidase_M1"/>
    <property type="match status" value="1"/>
</dbReference>
<keyword evidence="6" id="KW-0482">Metalloprotease</keyword>
<comment type="caution">
    <text evidence="12">The sequence shown here is derived from an EMBL/GenBank/DDBJ whole genome shotgun (WGS) entry which is preliminary data.</text>
</comment>
<evidence type="ECO:0000313" key="13">
    <source>
        <dbReference type="Proteomes" id="UP000276133"/>
    </source>
</evidence>
<dbReference type="EMBL" id="REGN01003485">
    <property type="protein sequence ID" value="RNA22334.1"/>
    <property type="molecule type" value="Genomic_DNA"/>
</dbReference>
<gene>
    <name evidence="12" type="ORF">BpHYR1_015685</name>
</gene>
<dbReference type="GO" id="GO:0070006">
    <property type="term" value="F:metalloaminopeptidase activity"/>
    <property type="evidence" value="ECO:0007669"/>
    <property type="project" value="TreeGrafter"/>
</dbReference>
<reference evidence="12 13" key="1">
    <citation type="journal article" date="2018" name="Sci. Rep.">
        <title>Genomic signatures of local adaptation to the degree of environmental predictability in rotifers.</title>
        <authorList>
            <person name="Franch-Gras L."/>
            <person name="Hahn C."/>
            <person name="Garcia-Roger E.M."/>
            <person name="Carmona M.J."/>
            <person name="Serra M."/>
            <person name="Gomez A."/>
        </authorList>
    </citation>
    <scope>NUCLEOTIDE SEQUENCE [LARGE SCALE GENOMIC DNA]</scope>
    <source>
        <strain evidence="12">HYR1</strain>
    </source>
</reference>
<dbReference type="InterPro" id="IPR014782">
    <property type="entry name" value="Peptidase_M1_dom"/>
</dbReference>
<dbReference type="CDD" id="cd09601">
    <property type="entry name" value="M1_APN-Q_like"/>
    <property type="match status" value="1"/>
</dbReference>
<dbReference type="GO" id="GO:0043171">
    <property type="term" value="P:peptide catabolic process"/>
    <property type="evidence" value="ECO:0007669"/>
    <property type="project" value="TreeGrafter"/>
</dbReference>
<evidence type="ECO:0000259" key="9">
    <source>
        <dbReference type="Pfam" id="PF01433"/>
    </source>
</evidence>
<evidence type="ECO:0000259" key="11">
    <source>
        <dbReference type="Pfam" id="PF17900"/>
    </source>
</evidence>
<protein>
    <submittedName>
        <fullName evidence="12">Glutamyl aminopeptidase</fullName>
    </submittedName>
</protein>
<dbReference type="Proteomes" id="UP000276133">
    <property type="component" value="Unassembled WGS sequence"/>
</dbReference>
<dbReference type="InterPro" id="IPR045357">
    <property type="entry name" value="Aminopeptidase_N-like_N"/>
</dbReference>
<evidence type="ECO:0000256" key="1">
    <source>
        <dbReference type="ARBA" id="ARBA00010136"/>
    </source>
</evidence>
<dbReference type="SUPFAM" id="SSF55486">
    <property type="entry name" value="Metalloproteases ('zincins'), catalytic domain"/>
    <property type="match status" value="1"/>
</dbReference>
<feature type="domain" description="Aminopeptidase N-like N-terminal" evidence="11">
    <location>
        <begin position="111"/>
        <end position="297"/>
    </location>
</feature>
<dbReference type="GO" id="GO:0008270">
    <property type="term" value="F:zinc ion binding"/>
    <property type="evidence" value="ECO:0007669"/>
    <property type="project" value="InterPro"/>
</dbReference>
<evidence type="ECO:0000256" key="8">
    <source>
        <dbReference type="SAM" id="Phobius"/>
    </source>
</evidence>
<accession>A0A3M7RFW0</accession>
<feature type="domain" description="Peptidase M1 membrane alanine aminopeptidase" evidence="9">
    <location>
        <begin position="362"/>
        <end position="556"/>
    </location>
</feature>
<feature type="domain" description="ERAP1-like C-terminal" evidence="10">
    <location>
        <begin position="657"/>
        <end position="968"/>
    </location>
</feature>
<dbReference type="STRING" id="10195.A0A3M7RFW0"/>
<evidence type="ECO:0000256" key="7">
    <source>
        <dbReference type="PIRSR" id="PIRSR634016-3"/>
    </source>
</evidence>
<evidence type="ECO:0000256" key="4">
    <source>
        <dbReference type="ARBA" id="ARBA00022801"/>
    </source>
</evidence>
<keyword evidence="3 7" id="KW-0479">Metal-binding</keyword>
<dbReference type="Gene3D" id="2.60.40.1730">
    <property type="entry name" value="tricorn interacting facor f3 domain"/>
    <property type="match status" value="1"/>
</dbReference>
<dbReference type="OrthoDB" id="10022107at2759"/>
<keyword evidence="8" id="KW-1133">Transmembrane helix</keyword>
<dbReference type="InterPro" id="IPR024571">
    <property type="entry name" value="ERAP1-like_C_dom"/>
</dbReference>
<keyword evidence="5 7" id="KW-0862">Zinc</keyword>
<dbReference type="InterPro" id="IPR001930">
    <property type="entry name" value="Peptidase_M1"/>
</dbReference>
<dbReference type="AlphaFoldDB" id="A0A3M7RFW0"/>
<evidence type="ECO:0000256" key="3">
    <source>
        <dbReference type="ARBA" id="ARBA00022723"/>
    </source>
</evidence>
<keyword evidence="8" id="KW-0472">Membrane</keyword>
<keyword evidence="2" id="KW-0645">Protease</keyword>
<dbReference type="Gene3D" id="1.10.390.10">
    <property type="entry name" value="Neutral Protease Domain 2"/>
    <property type="match status" value="1"/>
</dbReference>
<dbReference type="Gene3D" id="1.25.50.20">
    <property type="match status" value="1"/>
</dbReference>
<dbReference type="InterPro" id="IPR042097">
    <property type="entry name" value="Aminopeptidase_N-like_N_sf"/>
</dbReference>
<evidence type="ECO:0000259" key="10">
    <source>
        <dbReference type="Pfam" id="PF11838"/>
    </source>
</evidence>
<evidence type="ECO:0000256" key="6">
    <source>
        <dbReference type="ARBA" id="ARBA00023049"/>
    </source>
</evidence>
<dbReference type="GO" id="GO:0042277">
    <property type="term" value="F:peptide binding"/>
    <property type="evidence" value="ECO:0007669"/>
    <property type="project" value="TreeGrafter"/>
</dbReference>
<comment type="similarity">
    <text evidence="1">Belongs to the peptidase M1 family.</text>
</comment>
<feature type="binding site" evidence="7">
    <location>
        <position position="434"/>
    </location>
    <ligand>
        <name>Zn(2+)</name>
        <dbReference type="ChEBI" id="CHEBI:29105"/>
        <note>catalytic</note>
    </ligand>
</feature>
<proteinExistence type="inferred from homology"/>
<dbReference type="InterPro" id="IPR034016">
    <property type="entry name" value="M1_APN-typ"/>
</dbReference>
<feature type="transmembrane region" description="Helical" evidence="8">
    <location>
        <begin position="12"/>
        <end position="37"/>
    </location>
</feature>
<dbReference type="GO" id="GO:0005737">
    <property type="term" value="C:cytoplasm"/>
    <property type="evidence" value="ECO:0007669"/>
    <property type="project" value="TreeGrafter"/>
</dbReference>
<feature type="non-terminal residue" evidence="12">
    <location>
        <position position="1"/>
    </location>
</feature>
<evidence type="ECO:0000313" key="12">
    <source>
        <dbReference type="EMBL" id="RNA22334.1"/>
    </source>
</evidence>
<dbReference type="Pfam" id="PF11838">
    <property type="entry name" value="ERAP1_C"/>
    <property type="match status" value="1"/>
</dbReference>
<name>A0A3M7RFW0_BRAPC</name>
<evidence type="ECO:0000256" key="2">
    <source>
        <dbReference type="ARBA" id="ARBA00022670"/>
    </source>
</evidence>
<dbReference type="GO" id="GO:0005615">
    <property type="term" value="C:extracellular space"/>
    <property type="evidence" value="ECO:0007669"/>
    <property type="project" value="TreeGrafter"/>
</dbReference>
<keyword evidence="8" id="KW-0812">Transmembrane</keyword>
<dbReference type="Pfam" id="PF17900">
    <property type="entry name" value="Peptidase_M1_N"/>
    <property type="match status" value="1"/>
</dbReference>
<dbReference type="PRINTS" id="PR00756">
    <property type="entry name" value="ALADIPTASE"/>
</dbReference>
<keyword evidence="4" id="KW-0378">Hydrolase</keyword>
<sequence>NNSNDSGKIYINYYIAIAYASFIVIASVLVGVLSALVNPSECSTDDSVKLVQKIDDFRNNFRENKSTYDLLKYLFKNPKSSFLKELERCEELNQPTNGQLWESMTLPKNIVPIKYDIRLYTPVFAADSYSGEIRIEINVVEPTQFIILNAKFLSVYLASLNDTANNQVELACDGFFLPNDYYVLKTKNKLSEQKYLLDLYFTGNLNVFSSGIFEIKYNNDDQEFDGSMLASHFEPLDARKGYPCFDEPQLKANYVIEIYHPNGTQALSNWPVESESIVNDGEILTIFKKTPRLPSYLIGLTAFNKSDFDFKQKMTDQNIPVRFWARKNYIENGFADDPLQMTVDLFNSLEKIFSDVKEAIPPKIDVFAIPFYPQEAVPHSGLILFEENKVLFKKTTVQERVRQSITLEMAKLLSEFWFGNYMTFEWWSELWLQETIADYMKYKVVDMTYPDWRVYDQFITEELIQVLTEDSYPSSHPVIKQINSPTEIDELFDDIESSKGAAILRMMEYEIGSYDFMLGIKNYLKQSQNGIGKPEKLWEALDNIRNWPAKDFAERWFSQANYPLVEARINKKSDGKFYIDINQERFKSDYSIFSNQDLYPTVFNYTWYIPLRCVFGRTAADPEPMIFDFQIETKQFSQIIGDGNIEFNWFHCDERFAGYYQLDYSQANWENLGFALKQRNGNLEASDRSNLIHNLFINTFNGKTSYKILTDFLSYLPQETEYLPWKTVHKHVSDLAAVLEYRRSFYPVSQYFVTMLQEIEHSSNIWEASSNHVEELKREIILELSCRMLDSYCLKNVTSLWPQAFNSLISSTNPNTLAPHVKQIVYNYHLQNTYSINEWQTVFLEYETLEDIQEREMLLEAISYSRLPSLLSKFLISVSSDQFRREDYFDVIRFLGKNPIGREIAWDFYRSKFVEINTLFGFENVNIGKMLLYIASTFSDEFMYFELLKFIYSTQSGASQNARLRSIEIVSTNLIWINMKEEEIIKAFTGGRMNGYHGFNNKGLTDLKQKLLNAYEEKSGKKN</sequence>
<dbReference type="InterPro" id="IPR050344">
    <property type="entry name" value="Peptidase_M1_aminopeptidases"/>
</dbReference>
<dbReference type="PANTHER" id="PTHR11533">
    <property type="entry name" value="PROTEASE M1 ZINC METALLOPROTEASE"/>
    <property type="match status" value="1"/>
</dbReference>
<dbReference type="GO" id="GO:0006508">
    <property type="term" value="P:proteolysis"/>
    <property type="evidence" value="ECO:0007669"/>
    <property type="project" value="UniProtKB-KW"/>
</dbReference>
<dbReference type="InterPro" id="IPR027268">
    <property type="entry name" value="Peptidase_M4/M1_CTD_sf"/>
</dbReference>
<dbReference type="GO" id="GO:0016020">
    <property type="term" value="C:membrane"/>
    <property type="evidence" value="ECO:0007669"/>
    <property type="project" value="TreeGrafter"/>
</dbReference>